<dbReference type="OrthoDB" id="9757976at2"/>
<dbReference type="Proteomes" id="UP000077786">
    <property type="component" value="Unassembled WGS sequence"/>
</dbReference>
<dbReference type="Pfam" id="PF02514">
    <property type="entry name" value="CobN-Mg_chel"/>
    <property type="match status" value="1"/>
</dbReference>
<dbReference type="EMBL" id="LUTU01000007">
    <property type="protein sequence ID" value="OAJ67664.1"/>
    <property type="molecule type" value="Genomic_DNA"/>
</dbReference>
<evidence type="ECO:0000259" key="1">
    <source>
        <dbReference type="Pfam" id="PF02514"/>
    </source>
</evidence>
<protein>
    <submittedName>
        <fullName evidence="2">Cobalamin biosynthesis protein CobN</fullName>
    </submittedName>
</protein>
<evidence type="ECO:0000313" key="2">
    <source>
        <dbReference type="EMBL" id="OAJ67664.1"/>
    </source>
</evidence>
<comment type="caution">
    <text evidence="2">The sequence shown here is derived from an EMBL/GenBank/DDBJ whole genome shotgun (WGS) entry which is preliminary data.</text>
</comment>
<accession>A0A1B6VKE4</accession>
<dbReference type="PANTHER" id="PTHR44119">
    <property type="entry name" value="MAGNESIUM-CHELATASE SUBUNIT CHLH, CHLOROPLASTIC"/>
    <property type="match status" value="1"/>
</dbReference>
<dbReference type="PANTHER" id="PTHR44119:SF4">
    <property type="entry name" value="AEROBIC COBALTOCHELATASE SUBUNIT COBN"/>
    <property type="match status" value="1"/>
</dbReference>
<organism evidence="2 3">
    <name type="scientific">Gluconobacter cerinus</name>
    <dbReference type="NCBI Taxonomy" id="38307"/>
    <lineage>
        <taxon>Bacteria</taxon>
        <taxon>Pseudomonadati</taxon>
        <taxon>Pseudomonadota</taxon>
        <taxon>Alphaproteobacteria</taxon>
        <taxon>Acetobacterales</taxon>
        <taxon>Acetobacteraceae</taxon>
        <taxon>Gluconobacter</taxon>
    </lineage>
</organism>
<dbReference type="InterPro" id="IPR003672">
    <property type="entry name" value="CobN/Mg_chltase"/>
</dbReference>
<dbReference type="AlphaFoldDB" id="A0A1B6VKE4"/>
<proteinExistence type="predicted"/>
<feature type="domain" description="CobN/magnesium chelatase" evidence="1">
    <location>
        <begin position="146"/>
        <end position="708"/>
    </location>
</feature>
<name>A0A1B6VKE4_9PROT</name>
<dbReference type="CDD" id="cd10150">
    <property type="entry name" value="CobN_like"/>
    <property type="match status" value="1"/>
</dbReference>
<gene>
    <name evidence="2" type="ORF">A0123_01706</name>
</gene>
<sequence length="1122" mass="121303">MHLLVRERHGIDDQDVAEDLGHAPADVVFLSFSDSDLLALERAYSRLNEQAPTGAGFSLRLVSLARLRHPMSVDLYVEQTIASSRCVIARLLGGVDYWRYGAEELRNFCGRNTIPLALLPGDARQDARLEEWSSVEAANHSRLTGFLREGGPENARRALLLMAHLAGHGDDVSGQPAVLPPAGIYRQTTADFPLRATIVFYRAHLLAADTAAIDGLADELEKCGVATDVLYVASLKNPDVAEWIQRRLIETQPDIILNVTFFSARGKEGASPLDIAAVPVLQVLQPGVTASAWAESGRGLSQSDLAMQVVLPELDGRISSSPISFKSETVRGDAARHMPFQPGIAAAAEQALAWARLKKTPPREKRLAIVLSDYPGADGQTAHAVGLDTFASLESILQALKQAGYDCGAAKSPTSRALVEALCEDLPQPCLPLDDYNELFARLPAPFRDAVTQSWGTSAEDPAVQDGSFCLKFMVLGNVVVAVQPDRGSAQDRKAQYHDPDTPPRHAYIAFHLWLRHVCQTDAMVHLGTHGTLEWLPGKAVALSNHCAPAVLRGALPVLYPFIVNNPGEAASAKRRLGAVTIGHMTPPVMKAGLDPDMAELEQLIDEFAEADGLDRRRGAILKRDILDRATRMGLLSESGVKAGEGEEAEALARLDAYLCDVKDLQIRDGLHVFGQVAPHAEKLAEMVSSVAQVPQQSVSTLIEASADAEMKALLAGLEGRFIQPGPSGAPTRGRVDVLPTGRNLFTLDPRAVPTASAVELARTQAKQILLCHLQNEGEPLQSIVIDLWGSSTLRTGGEDLALALILMGVDPTWDASSGRVSGFEITPLAVLDRPRVDVTLRISGLFRDAFPAQISLFDQVVEAVSCLEEGEEWNLLSVRVRNLEGEARKIAGARIFGAAPGTYGTGIEDALTRSNWEDQSELGQSYLDGNDWMYGGGRDGTRSSAALAQNLARADAILHVQDHAETDILESPDFAAHEGGLAAAAALLGADPVLWHGDTSHVDAPRLRRVEDEVKRIVRGRLANPRWLTGMQRHDYRGGAEIARGLDALCAFASTLSVRFDQQFDLVFAATLGDDTCDAFLKSANPQARQAMRTRFQDMIRRGLWHPRLNSVSAVLESGSE</sequence>
<dbReference type="NCBIfam" id="NF008973">
    <property type="entry name" value="PRK12321.1"/>
    <property type="match status" value="1"/>
</dbReference>
<dbReference type="PATRIC" id="fig|38307.3.peg.1759"/>
<evidence type="ECO:0000313" key="3">
    <source>
        <dbReference type="Proteomes" id="UP000077786"/>
    </source>
</evidence>
<reference evidence="2 3" key="1">
    <citation type="submission" date="2016-03" db="EMBL/GenBank/DDBJ databases">
        <title>Draft genome sequence of Gluconobacter cerinus strain CECT 9110.</title>
        <authorList>
            <person name="Sainz F."/>
            <person name="Mas A."/>
            <person name="Torija M.J."/>
        </authorList>
    </citation>
    <scope>NUCLEOTIDE SEQUENCE [LARGE SCALE GENOMIC DNA]</scope>
    <source>
        <strain evidence="2 3">CECT 9110</strain>
    </source>
</reference>
<dbReference type="RefSeq" id="WP_064274465.1">
    <property type="nucleotide sequence ID" value="NZ_LUTU01000007.1"/>
</dbReference>